<organism evidence="1 2">
    <name type="scientific">Oryzomonas rubra</name>
    <dbReference type="NCBI Taxonomy" id="2509454"/>
    <lineage>
        <taxon>Bacteria</taxon>
        <taxon>Pseudomonadati</taxon>
        <taxon>Thermodesulfobacteriota</taxon>
        <taxon>Desulfuromonadia</taxon>
        <taxon>Geobacterales</taxon>
        <taxon>Geobacteraceae</taxon>
        <taxon>Oryzomonas</taxon>
    </lineage>
</organism>
<proteinExistence type="predicted"/>
<comment type="caution">
    <text evidence="1">The sequence shown here is derived from an EMBL/GenBank/DDBJ whole genome shotgun (WGS) entry which is preliminary data.</text>
</comment>
<name>A0A5A9XKM8_9BACT</name>
<evidence type="ECO:0000313" key="2">
    <source>
        <dbReference type="Proteomes" id="UP000324298"/>
    </source>
</evidence>
<accession>A0A5A9XKM8</accession>
<dbReference type="RefSeq" id="WP_149307029.1">
    <property type="nucleotide sequence ID" value="NZ_SRSD01000004.1"/>
</dbReference>
<sequence>MLMPMTAEDVVVGIFCHLKQHDKVKLSADRESLHRAFFDIKKKFPRTMSVFTFREREQFPESVQLDQALSNLDAAGLISRQNLTPRYYLFENPLVSSYDKFSKKILSDAGIKDEDVEALAREIETLAICGR</sequence>
<dbReference type="AlphaFoldDB" id="A0A5A9XKM8"/>
<evidence type="ECO:0000313" key="1">
    <source>
        <dbReference type="EMBL" id="KAA0892091.1"/>
    </source>
</evidence>
<gene>
    <name evidence="1" type="ORF">ET418_07735</name>
</gene>
<reference evidence="1 2" key="1">
    <citation type="submission" date="2019-04" db="EMBL/GenBank/DDBJ databases">
        <title>Geobacter ruber sp. nov., ferric-reducing bacteria isolated from paddy soil.</title>
        <authorList>
            <person name="Xu Z."/>
            <person name="Masuda Y."/>
            <person name="Itoh H."/>
            <person name="Senoo K."/>
        </authorList>
    </citation>
    <scope>NUCLEOTIDE SEQUENCE [LARGE SCALE GENOMIC DNA]</scope>
    <source>
        <strain evidence="1 2">Red88</strain>
    </source>
</reference>
<keyword evidence="2" id="KW-1185">Reference proteome</keyword>
<protein>
    <submittedName>
        <fullName evidence="1">Uncharacterized protein</fullName>
    </submittedName>
</protein>
<dbReference type="EMBL" id="SRSD01000004">
    <property type="protein sequence ID" value="KAA0892091.1"/>
    <property type="molecule type" value="Genomic_DNA"/>
</dbReference>
<dbReference type="Proteomes" id="UP000324298">
    <property type="component" value="Unassembled WGS sequence"/>
</dbReference>